<proteinExistence type="predicted"/>
<dbReference type="STRING" id="28200.GCA_001572935_00589"/>
<name>A0A2U2C2E0_9BACT</name>
<organism evidence="3 4">
    <name type="scientific">Aliarcobacter skirrowii</name>
    <dbReference type="NCBI Taxonomy" id="28200"/>
    <lineage>
        <taxon>Bacteria</taxon>
        <taxon>Pseudomonadati</taxon>
        <taxon>Campylobacterota</taxon>
        <taxon>Epsilonproteobacteria</taxon>
        <taxon>Campylobacterales</taxon>
        <taxon>Arcobacteraceae</taxon>
        <taxon>Aliarcobacter</taxon>
    </lineage>
</organism>
<reference evidence="3 4" key="1">
    <citation type="submission" date="2018-05" db="EMBL/GenBank/DDBJ databases">
        <title>Antimicrobial susceptibility testing and genomic analysis of Arcobacter skirrowii strains and one Arcobacter butzleri isolated from German poultry farms.</title>
        <authorList>
            <person name="Haenel I."/>
            <person name="Hotzel H."/>
            <person name="Tomaso H."/>
            <person name="Busch A."/>
        </authorList>
    </citation>
    <scope>NUCLEOTIDE SEQUENCE [LARGE SCALE GENOMIC DNA]</scope>
    <source>
        <strain evidence="4">v</strain>
    </source>
</reference>
<evidence type="ECO:0000259" key="2">
    <source>
        <dbReference type="Pfam" id="PF12146"/>
    </source>
</evidence>
<evidence type="ECO:0000256" key="1">
    <source>
        <dbReference type="SAM" id="SignalP"/>
    </source>
</evidence>
<feature type="chain" id="PRO_5015570599" evidence="1">
    <location>
        <begin position="20"/>
        <end position="256"/>
    </location>
</feature>
<keyword evidence="1" id="KW-0732">Signal</keyword>
<dbReference type="Proteomes" id="UP000245014">
    <property type="component" value="Unassembled WGS sequence"/>
</dbReference>
<feature type="domain" description="Serine aminopeptidase S33" evidence="2">
    <location>
        <begin position="51"/>
        <end position="195"/>
    </location>
</feature>
<dbReference type="GO" id="GO:0016787">
    <property type="term" value="F:hydrolase activity"/>
    <property type="evidence" value="ECO:0007669"/>
    <property type="project" value="UniProtKB-KW"/>
</dbReference>
<protein>
    <submittedName>
        <fullName evidence="3">Alpha/beta hydrolase</fullName>
    </submittedName>
</protein>
<evidence type="ECO:0000313" key="4">
    <source>
        <dbReference type="Proteomes" id="UP000245014"/>
    </source>
</evidence>
<feature type="signal peptide" evidence="1">
    <location>
        <begin position="1"/>
        <end position="19"/>
    </location>
</feature>
<dbReference type="InterPro" id="IPR029058">
    <property type="entry name" value="AB_hydrolase_fold"/>
</dbReference>
<dbReference type="Pfam" id="PF12146">
    <property type="entry name" value="Hydrolase_4"/>
    <property type="match status" value="1"/>
</dbReference>
<dbReference type="AlphaFoldDB" id="A0A2U2C2E0"/>
<evidence type="ECO:0000313" key="3">
    <source>
        <dbReference type="EMBL" id="PWE23209.1"/>
    </source>
</evidence>
<dbReference type="EMBL" id="QEYI01000001">
    <property type="protein sequence ID" value="PWE23209.1"/>
    <property type="molecule type" value="Genomic_DNA"/>
</dbReference>
<dbReference type="Gene3D" id="3.40.50.1820">
    <property type="entry name" value="alpha/beta hydrolase"/>
    <property type="match status" value="2"/>
</dbReference>
<dbReference type="InterPro" id="IPR022742">
    <property type="entry name" value="Hydrolase_4"/>
</dbReference>
<comment type="caution">
    <text evidence="3">The sequence shown here is derived from an EMBL/GenBank/DDBJ whole genome shotgun (WGS) entry which is preliminary data.</text>
</comment>
<accession>A0A2U2C2E0</accession>
<keyword evidence="3" id="KW-0378">Hydrolase</keyword>
<sequence>MMLKNIFVFILFLSSNLFAITKSECLKKGEDFVFVKNECINYKAFVTDEDALNIIVHGTWDEGTDIIARYSPFAEDISMRTDVSTIALALPGYSESTSENYKAIGNKEQKNLAATKKYVDFFIALVEELKKEFESTKTTIIAHSAGCMLSATAIGIKPDLVDNLVCAGGVYDIHKKSPQKGLISAVDVIDKISKDTKIVLIYGSDDKVSTPKMSKDFYNLAKKKGLNVELVEVKNATHMDLEMQKESLEAIENLFE</sequence>
<gene>
    <name evidence="3" type="ORF">DF188_00595</name>
</gene>
<dbReference type="SUPFAM" id="SSF53474">
    <property type="entry name" value="alpha/beta-Hydrolases"/>
    <property type="match status" value="1"/>
</dbReference>